<protein>
    <submittedName>
        <fullName evidence="1">Uncharacterized protein</fullName>
    </submittedName>
</protein>
<dbReference type="EMBL" id="JAAGMA010000166">
    <property type="protein sequence ID" value="NEB08453.1"/>
    <property type="molecule type" value="Genomic_DNA"/>
</dbReference>
<accession>A0A7K3PF14</accession>
<proteinExistence type="predicted"/>
<reference evidence="1 2" key="1">
    <citation type="submission" date="2020-01" db="EMBL/GenBank/DDBJ databases">
        <title>Insect and environment-associated Actinomycetes.</title>
        <authorList>
            <person name="Currrie C."/>
            <person name="Chevrette M."/>
            <person name="Carlson C."/>
            <person name="Stubbendieck R."/>
            <person name="Wendt-Pienkowski E."/>
        </authorList>
    </citation>
    <scope>NUCLEOTIDE SEQUENCE [LARGE SCALE GENOMIC DNA]</scope>
    <source>
        <strain evidence="1 2">SID14163</strain>
    </source>
</reference>
<dbReference type="AlphaFoldDB" id="A0A7K3PF14"/>
<sequence length="96" mass="10835">MDNRPAPGALAPHRYSYLEDALELCEADLDANDPARRRAAQLANLCLQVLREYATLMQDADRHLPETARERIIPVHMERSVEGLSRLAEILGIDLE</sequence>
<gene>
    <name evidence="1" type="ORF">G3I32_06130</name>
</gene>
<dbReference type="RefSeq" id="WP_164244302.1">
    <property type="nucleotide sequence ID" value="NZ_JAAGMA010000166.1"/>
</dbReference>
<comment type="caution">
    <text evidence="1">The sequence shown here is derived from an EMBL/GenBank/DDBJ whole genome shotgun (WGS) entry which is preliminary data.</text>
</comment>
<dbReference type="Proteomes" id="UP000470446">
    <property type="component" value="Unassembled WGS sequence"/>
</dbReference>
<organism evidence="1 2">
    <name type="scientific">Streptomyces coelicoflavus</name>
    <dbReference type="NCBI Taxonomy" id="285562"/>
    <lineage>
        <taxon>Bacteria</taxon>
        <taxon>Bacillati</taxon>
        <taxon>Actinomycetota</taxon>
        <taxon>Actinomycetes</taxon>
        <taxon>Kitasatosporales</taxon>
        <taxon>Streptomycetaceae</taxon>
        <taxon>Streptomyces</taxon>
    </lineage>
</organism>
<evidence type="ECO:0000313" key="2">
    <source>
        <dbReference type="Proteomes" id="UP000470446"/>
    </source>
</evidence>
<name>A0A7K3PF14_9ACTN</name>
<evidence type="ECO:0000313" key="1">
    <source>
        <dbReference type="EMBL" id="NEB08453.1"/>
    </source>
</evidence>